<accession>A0A942Z2T6</accession>
<dbReference type="GO" id="GO:0046983">
    <property type="term" value="F:protein dimerization activity"/>
    <property type="evidence" value="ECO:0007669"/>
    <property type="project" value="InterPro"/>
</dbReference>
<dbReference type="EMBL" id="JAGYPN010000001">
    <property type="protein sequence ID" value="MBS4221819.1"/>
    <property type="molecule type" value="Genomic_DNA"/>
</dbReference>
<dbReference type="InterPro" id="IPR037208">
    <property type="entry name" value="Spo0E-like_sf"/>
</dbReference>
<name>A0A942Z2T6_9BACI</name>
<dbReference type="AlphaFoldDB" id="A0A942Z2T6"/>
<dbReference type="SUPFAM" id="SSF140500">
    <property type="entry name" value="BAS1536-like"/>
    <property type="match status" value="1"/>
</dbReference>
<reference evidence="1 2" key="1">
    <citation type="submission" date="2021-05" db="EMBL/GenBank/DDBJ databases">
        <title>Novel Bacillus species.</title>
        <authorList>
            <person name="Liu G."/>
        </authorList>
    </citation>
    <scope>NUCLEOTIDE SEQUENCE [LARGE SCALE GENOMIC DNA]</scope>
    <source>
        <strain evidence="1 2">FJAT-49682</strain>
    </source>
</reference>
<dbReference type="Pfam" id="PF09388">
    <property type="entry name" value="SpoOE-like"/>
    <property type="match status" value="1"/>
</dbReference>
<proteinExistence type="predicted"/>
<dbReference type="Gene3D" id="4.10.280.10">
    <property type="entry name" value="Helix-loop-helix DNA-binding domain"/>
    <property type="match status" value="1"/>
</dbReference>
<dbReference type="Proteomes" id="UP000676456">
    <property type="component" value="Unassembled WGS sequence"/>
</dbReference>
<gene>
    <name evidence="1" type="ORF">KHA91_03490</name>
</gene>
<dbReference type="RefSeq" id="WP_213096812.1">
    <property type="nucleotide sequence ID" value="NZ_JAGYPH010000001.1"/>
</dbReference>
<organism evidence="1 2">
    <name type="scientific">Lederbergia citrea</name>
    <dbReference type="NCBI Taxonomy" id="2833581"/>
    <lineage>
        <taxon>Bacteria</taxon>
        <taxon>Bacillati</taxon>
        <taxon>Bacillota</taxon>
        <taxon>Bacilli</taxon>
        <taxon>Bacillales</taxon>
        <taxon>Bacillaceae</taxon>
        <taxon>Lederbergia</taxon>
    </lineage>
</organism>
<sequence length="53" mass="6038">MSNKNLLTEIEKKRQELIAIAAKTGLTSAISLQYSMELDLLLNQYQRVSDIKI</sequence>
<dbReference type="InterPro" id="IPR018540">
    <property type="entry name" value="Spo0E-like"/>
</dbReference>
<evidence type="ECO:0000313" key="1">
    <source>
        <dbReference type="EMBL" id="MBS4221819.1"/>
    </source>
</evidence>
<dbReference type="InterPro" id="IPR036638">
    <property type="entry name" value="HLH_DNA-bd_sf"/>
</dbReference>
<dbReference type="GO" id="GO:0043937">
    <property type="term" value="P:regulation of sporulation"/>
    <property type="evidence" value="ECO:0007669"/>
    <property type="project" value="InterPro"/>
</dbReference>
<protein>
    <submittedName>
        <fullName evidence="1">Aspartyl-phosphate phosphatase Spo0E family protein</fullName>
    </submittedName>
</protein>
<keyword evidence="2" id="KW-1185">Reference proteome</keyword>
<evidence type="ECO:0000313" key="2">
    <source>
        <dbReference type="Proteomes" id="UP000676456"/>
    </source>
</evidence>
<comment type="caution">
    <text evidence="1">The sequence shown here is derived from an EMBL/GenBank/DDBJ whole genome shotgun (WGS) entry which is preliminary data.</text>
</comment>